<protein>
    <submittedName>
        <fullName evidence="3">DUF917 family protein</fullName>
    </submittedName>
</protein>
<accession>A0ABT9WXX1</accession>
<name>A0ABT9WXX1_9BACI</name>
<keyword evidence="4" id="KW-1185">Reference proteome</keyword>
<evidence type="ECO:0000313" key="4">
    <source>
        <dbReference type="Proteomes" id="UP001223586"/>
    </source>
</evidence>
<dbReference type="EMBL" id="JAUSTT010000034">
    <property type="protein sequence ID" value="MDQ0178133.1"/>
    <property type="molecule type" value="Genomic_DNA"/>
</dbReference>
<gene>
    <name evidence="3" type="ORF">J2S08_004036</name>
</gene>
<feature type="domain" description="S-Me-THD N-terminal" evidence="1">
    <location>
        <begin position="12"/>
        <end position="146"/>
    </location>
</feature>
<dbReference type="SUPFAM" id="SSF160991">
    <property type="entry name" value="CV3147-like"/>
    <property type="match status" value="1"/>
</dbReference>
<dbReference type="InterPro" id="IPR010318">
    <property type="entry name" value="S-Me-THD_N"/>
</dbReference>
<dbReference type="Pfam" id="PF06032">
    <property type="entry name" value="S-Me-THD_N"/>
    <property type="match status" value="1"/>
</dbReference>
<organism evidence="3 4">
    <name type="scientific">Bacillus chungangensis</name>
    <dbReference type="NCBI Taxonomy" id="587633"/>
    <lineage>
        <taxon>Bacteria</taxon>
        <taxon>Bacillati</taxon>
        <taxon>Bacillota</taxon>
        <taxon>Bacilli</taxon>
        <taxon>Bacillales</taxon>
        <taxon>Bacillaceae</taxon>
        <taxon>Bacillus</taxon>
    </lineage>
</organism>
<proteinExistence type="predicted"/>
<dbReference type="Gene3D" id="2.40.390.10">
    <property type="entry name" value="CV3147-like"/>
    <property type="match status" value="1"/>
</dbReference>
<sequence length="350" mass="37152">MTVITLDEQTVQEAVYGGAILGGGGGGWIKDGLSKGKLALEVGAPTLKTVDACSDNDIAACVALVGAPAAKEQYVDASQLFSTVELLDKNYPGRISGLITNENGASTTINGWLQSALTGLPVIDAPCNGRAHPTASMGSLNLTELPDYVSYQAAAGGKGMRSIEAFVSGHINYTSNVIRSLSVEAGGMVGVARNPISIRYLKEHAAVGGIQQAIALGKAYLKEKEAINRIEVVAEKLQGRIIKVGTVQHCTIVTEGGFDTGTVYVDDLELTFWNEYMTAEWNGERKATFPDLIMTFDAETGMPLVSAEITKNRKVAVLAVPKESLLLSATMSNPKLLKTIETIVKKQIVY</sequence>
<dbReference type="InterPro" id="IPR048350">
    <property type="entry name" value="S-Me-THD-like_C"/>
</dbReference>
<dbReference type="InterPro" id="IPR024071">
    <property type="entry name" value="S-Me-THD_C_sf"/>
</dbReference>
<evidence type="ECO:0000313" key="3">
    <source>
        <dbReference type="EMBL" id="MDQ0178133.1"/>
    </source>
</evidence>
<feature type="domain" description="S-Me-THD-like C-terminal" evidence="2">
    <location>
        <begin position="174"/>
        <end position="326"/>
    </location>
</feature>
<dbReference type="Pfam" id="PF20906">
    <property type="entry name" value="S-Me-THD_C"/>
    <property type="match status" value="1"/>
</dbReference>
<dbReference type="InterPro" id="IPR027479">
    <property type="entry name" value="S-Me-THD_N_sf"/>
</dbReference>
<comment type="caution">
    <text evidence="3">The sequence shown here is derived from an EMBL/GenBank/DDBJ whole genome shotgun (WGS) entry which is preliminary data.</text>
</comment>
<evidence type="ECO:0000259" key="2">
    <source>
        <dbReference type="Pfam" id="PF20906"/>
    </source>
</evidence>
<reference evidence="3 4" key="1">
    <citation type="submission" date="2023-07" db="EMBL/GenBank/DDBJ databases">
        <title>Genomic Encyclopedia of Type Strains, Phase IV (KMG-IV): sequencing the most valuable type-strain genomes for metagenomic binning, comparative biology and taxonomic classification.</title>
        <authorList>
            <person name="Goeker M."/>
        </authorList>
    </citation>
    <scope>NUCLEOTIDE SEQUENCE [LARGE SCALE GENOMIC DNA]</scope>
    <source>
        <strain evidence="3 4">DSM 23837</strain>
    </source>
</reference>
<evidence type="ECO:0000259" key="1">
    <source>
        <dbReference type="Pfam" id="PF06032"/>
    </source>
</evidence>
<dbReference type="RefSeq" id="WP_307232702.1">
    <property type="nucleotide sequence ID" value="NZ_JAUSTT010000034.1"/>
</dbReference>
<dbReference type="Gene3D" id="3.40.1610.10">
    <property type="entry name" value="CV3147-like domain"/>
    <property type="match status" value="1"/>
</dbReference>
<dbReference type="Proteomes" id="UP001223586">
    <property type="component" value="Unassembled WGS sequence"/>
</dbReference>